<organism evidence="6 7">
    <name type="scientific">Aureliella helgolandensis</name>
    <dbReference type="NCBI Taxonomy" id="2527968"/>
    <lineage>
        <taxon>Bacteria</taxon>
        <taxon>Pseudomonadati</taxon>
        <taxon>Planctomycetota</taxon>
        <taxon>Planctomycetia</taxon>
        <taxon>Pirellulales</taxon>
        <taxon>Pirellulaceae</taxon>
        <taxon>Aureliella</taxon>
    </lineage>
</organism>
<dbReference type="AlphaFoldDB" id="A0A518GGS4"/>
<dbReference type="SUPFAM" id="SSF53706">
    <property type="entry name" value="Formate dehydrogenase/DMSO reductase, domains 1-3"/>
    <property type="match status" value="1"/>
</dbReference>
<dbReference type="Proteomes" id="UP000318017">
    <property type="component" value="Chromosome"/>
</dbReference>
<dbReference type="PROSITE" id="PS51669">
    <property type="entry name" value="4FE4S_MOW_BIS_MGD"/>
    <property type="match status" value="1"/>
</dbReference>
<dbReference type="InterPro" id="IPR006657">
    <property type="entry name" value="MoPterin_dinucl-bd_dom"/>
</dbReference>
<keyword evidence="2" id="KW-0479">Metal-binding</keyword>
<proteinExistence type="predicted"/>
<dbReference type="CDD" id="cd00508">
    <property type="entry name" value="MopB_CT_Fdh-Nap-like"/>
    <property type="match status" value="1"/>
</dbReference>
<gene>
    <name evidence="6" type="primary">narB</name>
    <name evidence="6" type="ORF">Q31a_61820</name>
</gene>
<dbReference type="EMBL" id="CP036298">
    <property type="protein sequence ID" value="QDV27789.1"/>
    <property type="molecule type" value="Genomic_DNA"/>
</dbReference>
<dbReference type="PANTHER" id="PTHR43105">
    <property type="entry name" value="RESPIRATORY NITRATE REDUCTASE"/>
    <property type="match status" value="1"/>
</dbReference>
<dbReference type="InterPro" id="IPR006656">
    <property type="entry name" value="Mopterin_OxRdtase"/>
</dbReference>
<dbReference type="InterPro" id="IPR009010">
    <property type="entry name" value="Asp_de-COase-like_dom_sf"/>
</dbReference>
<dbReference type="GO" id="GO:0046872">
    <property type="term" value="F:metal ion binding"/>
    <property type="evidence" value="ECO:0007669"/>
    <property type="project" value="UniProtKB-KW"/>
</dbReference>
<feature type="domain" description="4Fe-4S Mo/W bis-MGD-type" evidence="5">
    <location>
        <begin position="53"/>
        <end position="109"/>
    </location>
</feature>
<dbReference type="InterPro" id="IPR050123">
    <property type="entry name" value="Prok_molybdopt-oxidoreductase"/>
</dbReference>
<dbReference type="GO" id="GO:0051539">
    <property type="term" value="F:4 iron, 4 sulfur cluster binding"/>
    <property type="evidence" value="ECO:0007669"/>
    <property type="project" value="UniProtKB-KW"/>
</dbReference>
<dbReference type="KEGG" id="ahel:Q31a_61820"/>
<dbReference type="GO" id="GO:0043546">
    <property type="term" value="F:molybdopterin cofactor binding"/>
    <property type="evidence" value="ECO:0007669"/>
    <property type="project" value="InterPro"/>
</dbReference>
<keyword evidence="6" id="KW-0560">Oxidoreductase</keyword>
<dbReference type="Gene3D" id="2.20.25.90">
    <property type="entry name" value="ADC-like domains"/>
    <property type="match status" value="1"/>
</dbReference>
<dbReference type="Pfam" id="PF01568">
    <property type="entry name" value="Molydop_binding"/>
    <property type="match status" value="1"/>
</dbReference>
<evidence type="ECO:0000313" key="7">
    <source>
        <dbReference type="Proteomes" id="UP000318017"/>
    </source>
</evidence>
<evidence type="ECO:0000256" key="2">
    <source>
        <dbReference type="ARBA" id="ARBA00022723"/>
    </source>
</evidence>
<evidence type="ECO:0000256" key="3">
    <source>
        <dbReference type="ARBA" id="ARBA00023004"/>
    </source>
</evidence>
<dbReference type="PANTHER" id="PTHR43105:SF10">
    <property type="entry name" value="NADH-QUINONE OXIDOREDUCTASE SUBUNIT G"/>
    <property type="match status" value="1"/>
</dbReference>
<evidence type="ECO:0000256" key="4">
    <source>
        <dbReference type="ARBA" id="ARBA00023014"/>
    </source>
</evidence>
<evidence type="ECO:0000256" key="1">
    <source>
        <dbReference type="ARBA" id="ARBA00022485"/>
    </source>
</evidence>
<dbReference type="PROSITE" id="PS00551">
    <property type="entry name" value="MOLYBDOPTERIN_PROK_1"/>
    <property type="match status" value="1"/>
</dbReference>
<keyword evidence="4" id="KW-0411">Iron-sulfur</keyword>
<dbReference type="CDD" id="cd02754">
    <property type="entry name" value="MopB_Nitrate-R-NapA-like"/>
    <property type="match status" value="1"/>
</dbReference>
<dbReference type="Pfam" id="PF04879">
    <property type="entry name" value="Molybdop_Fe4S4"/>
    <property type="match status" value="1"/>
</dbReference>
<dbReference type="SMART" id="SM00926">
    <property type="entry name" value="Molybdop_Fe4S4"/>
    <property type="match status" value="1"/>
</dbReference>
<dbReference type="Gene3D" id="3.40.50.740">
    <property type="match status" value="1"/>
</dbReference>
<dbReference type="GO" id="GO:0045333">
    <property type="term" value="P:cellular respiration"/>
    <property type="evidence" value="ECO:0007669"/>
    <property type="project" value="UniProtKB-ARBA"/>
</dbReference>
<keyword evidence="7" id="KW-1185">Reference proteome</keyword>
<evidence type="ECO:0000259" key="5">
    <source>
        <dbReference type="PROSITE" id="PS51669"/>
    </source>
</evidence>
<dbReference type="GO" id="GO:0016020">
    <property type="term" value="C:membrane"/>
    <property type="evidence" value="ECO:0007669"/>
    <property type="project" value="TreeGrafter"/>
</dbReference>
<accession>A0A518GGS4</accession>
<dbReference type="OrthoDB" id="9805142at2"/>
<dbReference type="EC" id="1.7.99.4" evidence="6"/>
<dbReference type="PIRSF" id="PIRSF000144">
    <property type="entry name" value="CbbBc"/>
    <property type="match status" value="1"/>
</dbReference>
<name>A0A518GGS4_9BACT</name>
<dbReference type="SUPFAM" id="SSF50692">
    <property type="entry name" value="ADC-like"/>
    <property type="match status" value="1"/>
</dbReference>
<evidence type="ECO:0000313" key="6">
    <source>
        <dbReference type="EMBL" id="QDV27789.1"/>
    </source>
</evidence>
<dbReference type="GO" id="GO:0016491">
    <property type="term" value="F:oxidoreductase activity"/>
    <property type="evidence" value="ECO:0007669"/>
    <property type="project" value="UniProtKB-KW"/>
</dbReference>
<sequence>MSLVSTQETLSRLKQAVRRLPILQNVDGRMTRELLLNPGSHGLGMTHASLRPDATATSVCGYCSTGCGLRIHLRDGQAVGLTPETDYPVNLGMACPKGWESLRVLESADRATHPLLRNAEGELEPVSWDRALTEFCERFKAIQAAHGADSVAFLSTGQIACEEMALLGVLAKFGMGLKHGDGNTRQCMATAVTAYKESFGFDAPPFTYEDFEQSDCLVFIGANPCIGHPIMWERVLRNQHAPEVIVVDPRSTETAMAATQHLQLRPKSDLVLLYAITRQLIESGYVDHDFVAAHTTGFRELTQHVDSYTPEYAAARTGLSAEKILRAAESIGQAKAASLWWTMGVNQSYEGVRTAQAIINIALITGNIGRPGTGANSITGQCNAMGSRLWSGTTNLFGHHDYADPEHREKIAAVLDIDPGKIPDENGWSYDRIVEGIRCGKIRGLWVIATNPAHSWIHQGDARELLDKLDFLVVQDMYATTETARQADLILPAAGWGEKEGTFINSERRYGVHRRVRVAPGEALADFQIFRAIGAYWGVGEMLTEWTDPEAGFRIMQRASRGQPCDITGIENYAHLDRCGGIQWPWSEADAETKSQGTQPGESMGQYHTPRPHRRLFGNGEFFTPDRRARLIVAEPRGMPELPDADFPMLMLTGRGSVSQWHTQTRTSKSPILRELYPNEPYVELHPDDASRYAIRNGEWVEVSSRRGRAEARALVSPTVRVGQVFMAMHYEETNRLTLSHFDPYSRQPSYKNCAVRLRSIKQ</sequence>
<dbReference type="Gene3D" id="3.40.228.10">
    <property type="entry name" value="Dimethylsulfoxide Reductase, domain 2"/>
    <property type="match status" value="1"/>
</dbReference>
<dbReference type="Pfam" id="PF00384">
    <property type="entry name" value="Molybdopterin"/>
    <property type="match status" value="1"/>
</dbReference>
<protein>
    <submittedName>
        <fullName evidence="6">Nitrate reductase</fullName>
        <ecNumber evidence="6">1.7.99.4</ecNumber>
    </submittedName>
</protein>
<keyword evidence="1" id="KW-0004">4Fe-4S</keyword>
<keyword evidence="3" id="KW-0408">Iron</keyword>
<dbReference type="InterPro" id="IPR006963">
    <property type="entry name" value="Mopterin_OxRdtase_4Fe-4S_dom"/>
</dbReference>
<dbReference type="InterPro" id="IPR027467">
    <property type="entry name" value="MopterinOxRdtase_cofactor_BS"/>
</dbReference>
<reference evidence="6 7" key="1">
    <citation type="submission" date="2019-02" db="EMBL/GenBank/DDBJ databases">
        <title>Deep-cultivation of Planctomycetes and their phenomic and genomic characterization uncovers novel biology.</title>
        <authorList>
            <person name="Wiegand S."/>
            <person name="Jogler M."/>
            <person name="Boedeker C."/>
            <person name="Pinto D."/>
            <person name="Vollmers J."/>
            <person name="Rivas-Marin E."/>
            <person name="Kohn T."/>
            <person name="Peeters S.H."/>
            <person name="Heuer A."/>
            <person name="Rast P."/>
            <person name="Oberbeckmann S."/>
            <person name="Bunk B."/>
            <person name="Jeske O."/>
            <person name="Meyerdierks A."/>
            <person name="Storesund J.E."/>
            <person name="Kallscheuer N."/>
            <person name="Luecker S."/>
            <person name="Lage O.M."/>
            <person name="Pohl T."/>
            <person name="Merkel B.J."/>
            <person name="Hornburger P."/>
            <person name="Mueller R.-W."/>
            <person name="Bruemmer F."/>
            <person name="Labrenz M."/>
            <person name="Spormann A.M."/>
            <person name="Op den Camp H."/>
            <person name="Overmann J."/>
            <person name="Amann R."/>
            <person name="Jetten M.S.M."/>
            <person name="Mascher T."/>
            <person name="Medema M.H."/>
            <person name="Devos D.P."/>
            <person name="Kaster A.-K."/>
            <person name="Ovreas L."/>
            <person name="Rohde M."/>
            <person name="Galperin M.Y."/>
            <person name="Jogler C."/>
        </authorList>
    </citation>
    <scope>NUCLEOTIDE SEQUENCE [LARGE SCALE GENOMIC DNA]</scope>
    <source>
        <strain evidence="6 7">Q31a</strain>
    </source>
</reference>
<dbReference type="Gene3D" id="2.40.40.20">
    <property type="match status" value="1"/>
</dbReference>